<dbReference type="EMBL" id="JALDAY010000021">
    <property type="protein sequence ID" value="MCI3278805.1"/>
    <property type="molecule type" value="Genomic_DNA"/>
</dbReference>
<dbReference type="RefSeq" id="WP_242777813.1">
    <property type="nucleotide sequence ID" value="NZ_JALDAY010000021.1"/>
</dbReference>
<keyword evidence="4" id="KW-1185">Reference proteome</keyword>
<keyword evidence="1" id="KW-1133">Transmembrane helix</keyword>
<protein>
    <recommendedName>
        <fullName evidence="2">DUF7144 domain-containing protein</fullName>
    </recommendedName>
</protein>
<feature type="domain" description="DUF7144" evidence="2">
    <location>
        <begin position="29"/>
        <end position="142"/>
    </location>
</feature>
<feature type="transmembrane region" description="Helical" evidence="1">
    <location>
        <begin position="96"/>
        <end position="115"/>
    </location>
</feature>
<feature type="transmembrane region" description="Helical" evidence="1">
    <location>
        <begin position="121"/>
        <end position="140"/>
    </location>
</feature>
<dbReference type="Proteomes" id="UP001165269">
    <property type="component" value="Unassembled WGS sequence"/>
</dbReference>
<comment type="caution">
    <text evidence="3">The sequence shown here is derived from an EMBL/GenBank/DDBJ whole genome shotgun (WGS) entry which is preliminary data.</text>
</comment>
<proteinExistence type="predicted"/>
<accession>A0ABS9YNS3</accession>
<dbReference type="Pfam" id="PF23636">
    <property type="entry name" value="DUF7144"/>
    <property type="match status" value="1"/>
</dbReference>
<evidence type="ECO:0000259" key="2">
    <source>
        <dbReference type="Pfam" id="PF23636"/>
    </source>
</evidence>
<reference evidence="3" key="1">
    <citation type="submission" date="2022-03" db="EMBL/GenBank/DDBJ databases">
        <title>Streptomyces 7R015 and 7R016 isolated from Barleria lupulina in Thailand.</title>
        <authorList>
            <person name="Kanchanasin P."/>
            <person name="Phongsopitanun W."/>
            <person name="Tanasupawat S."/>
        </authorList>
    </citation>
    <scope>NUCLEOTIDE SEQUENCE</scope>
    <source>
        <strain evidence="3">7R015</strain>
    </source>
</reference>
<keyword evidence="1" id="KW-0472">Membrane</keyword>
<organism evidence="3 4">
    <name type="scientific">Streptomyces cylindrosporus</name>
    <dbReference type="NCBI Taxonomy" id="2927583"/>
    <lineage>
        <taxon>Bacteria</taxon>
        <taxon>Bacillati</taxon>
        <taxon>Actinomycetota</taxon>
        <taxon>Actinomycetes</taxon>
        <taxon>Kitasatosporales</taxon>
        <taxon>Streptomycetaceae</taxon>
        <taxon>Streptomyces</taxon>
    </lineage>
</organism>
<evidence type="ECO:0000256" key="1">
    <source>
        <dbReference type="SAM" id="Phobius"/>
    </source>
</evidence>
<evidence type="ECO:0000313" key="4">
    <source>
        <dbReference type="Proteomes" id="UP001165269"/>
    </source>
</evidence>
<gene>
    <name evidence="3" type="ORF">MQP27_47860</name>
</gene>
<feature type="transmembrane region" description="Helical" evidence="1">
    <location>
        <begin position="21"/>
        <end position="52"/>
    </location>
</feature>
<name>A0ABS9YNS3_9ACTN</name>
<dbReference type="InterPro" id="IPR055568">
    <property type="entry name" value="DUF7144"/>
</dbReference>
<keyword evidence="1" id="KW-0812">Transmembrane</keyword>
<feature type="transmembrane region" description="Helical" evidence="1">
    <location>
        <begin position="72"/>
        <end position="91"/>
    </location>
</feature>
<evidence type="ECO:0000313" key="3">
    <source>
        <dbReference type="EMBL" id="MCI3278805.1"/>
    </source>
</evidence>
<sequence length="153" mass="16906">MTEQTSAGQDRYGRPAPEPRITPMMLGGVVFAVCMLFLVGLYHAVVGMAAIIDDDFYKRIRDYPYDYDVNAWGWLQLASGIVILAAAFSLFSGKTWARVVGIVVAALSALENFFFTPYYPIWAVIIIGLDVLVIWSLATYGRAQAHKAYGAPM</sequence>